<proteinExistence type="predicted"/>
<accession>A0ABY4HWQ4</accession>
<reference evidence="1 2" key="1">
    <citation type="submission" date="2022-04" db="EMBL/GenBank/DDBJ databases">
        <title>The arsenic-methylating capacity of Chitinophaga filiformis YT5 during chitin decomposition.</title>
        <authorList>
            <person name="Chen G."/>
            <person name="Liang Y."/>
        </authorList>
    </citation>
    <scope>NUCLEOTIDE SEQUENCE [LARGE SCALE GENOMIC DNA]</scope>
    <source>
        <strain evidence="1 2">YT5</strain>
    </source>
</reference>
<dbReference type="InterPro" id="IPR018534">
    <property type="entry name" value="Tet_reg_excision_RteC"/>
</dbReference>
<dbReference type="Proteomes" id="UP000830198">
    <property type="component" value="Chromosome"/>
</dbReference>
<evidence type="ECO:0000313" key="1">
    <source>
        <dbReference type="EMBL" id="UPK68035.1"/>
    </source>
</evidence>
<dbReference type="Pfam" id="PF09357">
    <property type="entry name" value="RteC"/>
    <property type="match status" value="1"/>
</dbReference>
<gene>
    <name evidence="1" type="ORF">MYF79_24080</name>
</gene>
<sequence>MKTAPAQLLEQLLAKLDSLTSEEDLNTTQLQKAIDLTAASLEEVKKQVTLTGFADTAEEITFFKHIKPEFDARLMHFLRLTHLLVREPASGAEAIRNYYGIESKAIDRYFDAHSEFYLYHRMQHTYLDNYYFVRQQVPYALHPYNYYWMHDQHFNAPMSLQLATIKAHEMMAAYINHRLWLLAQQLPAGSEPATERPLLTWTGSKAALTELIVALQEHGVFNNTRVPLKKLADYFSKVFNIKLGNIFKIYEDNRLRKKGRKPFLDALANSYIRRLETDDENSL</sequence>
<organism evidence="1 2">
    <name type="scientific">Chitinophaga filiformis</name>
    <name type="common">Myxococcus filiformis</name>
    <name type="synonym">Flexibacter filiformis</name>
    <dbReference type="NCBI Taxonomy" id="104663"/>
    <lineage>
        <taxon>Bacteria</taxon>
        <taxon>Pseudomonadati</taxon>
        <taxon>Bacteroidota</taxon>
        <taxon>Chitinophagia</taxon>
        <taxon>Chitinophagales</taxon>
        <taxon>Chitinophagaceae</taxon>
        <taxon>Chitinophaga</taxon>
    </lineage>
</organism>
<dbReference type="EMBL" id="CP095855">
    <property type="protein sequence ID" value="UPK68035.1"/>
    <property type="molecule type" value="Genomic_DNA"/>
</dbReference>
<keyword evidence="2" id="KW-1185">Reference proteome</keyword>
<protein>
    <submittedName>
        <fullName evidence="1">RteC domain-containing protein</fullName>
    </submittedName>
</protein>
<evidence type="ECO:0000313" key="2">
    <source>
        <dbReference type="Proteomes" id="UP000830198"/>
    </source>
</evidence>
<dbReference type="RefSeq" id="WP_247810376.1">
    <property type="nucleotide sequence ID" value="NZ_CP095855.1"/>
</dbReference>
<name>A0ABY4HWQ4_CHIFI</name>